<dbReference type="EMBL" id="HBIS01006951">
    <property type="protein sequence ID" value="CAE0612408.1"/>
    <property type="molecule type" value="Transcribed_RNA"/>
</dbReference>
<evidence type="ECO:0000313" key="3">
    <source>
        <dbReference type="EMBL" id="CAE0612407.1"/>
    </source>
</evidence>
<name>A0A6U9RLK7_9CHLO</name>
<protein>
    <recommendedName>
        <fullName evidence="5">Phycocyanobilin:ferredoxin oxidoreductase</fullName>
    </recommendedName>
</protein>
<evidence type="ECO:0000313" key="4">
    <source>
        <dbReference type="EMBL" id="CAE0612408.1"/>
    </source>
</evidence>
<dbReference type="PANTHER" id="PTHR34557:SF1">
    <property type="entry name" value="PHYTOCHROMOBILIN:FERREDOXIN OXIDOREDUCTASE, CHLOROPLASTIC"/>
    <property type="match status" value="1"/>
</dbReference>
<dbReference type="AlphaFoldDB" id="A0A6U9RLK7"/>
<dbReference type="GO" id="GO:0016636">
    <property type="term" value="F:oxidoreductase activity, acting on the CH-CH group of donors, iron-sulfur protein as acceptor"/>
    <property type="evidence" value="ECO:0007669"/>
    <property type="project" value="InterPro"/>
</dbReference>
<dbReference type="EMBL" id="HBIS01006950">
    <property type="protein sequence ID" value="CAE0612407.1"/>
    <property type="molecule type" value="Transcribed_RNA"/>
</dbReference>
<evidence type="ECO:0000256" key="1">
    <source>
        <dbReference type="ARBA" id="ARBA00006908"/>
    </source>
</evidence>
<evidence type="ECO:0008006" key="5">
    <source>
        <dbReference type="Google" id="ProtNLM"/>
    </source>
</evidence>
<reference evidence="3" key="1">
    <citation type="submission" date="2021-01" db="EMBL/GenBank/DDBJ databases">
        <authorList>
            <person name="Corre E."/>
            <person name="Pelletier E."/>
            <person name="Niang G."/>
            <person name="Scheremetjew M."/>
            <person name="Finn R."/>
            <person name="Kale V."/>
            <person name="Holt S."/>
            <person name="Cochrane G."/>
            <person name="Meng A."/>
            <person name="Brown T."/>
            <person name="Cohen L."/>
        </authorList>
    </citation>
    <scope>NUCLEOTIDE SEQUENCE</scope>
    <source>
        <strain evidence="3">CCMP1897</strain>
    </source>
</reference>
<sequence>MAKEVRPWRLTKAIDPRLNKVVKKLEKAWIDTGAVQDGAFEKRYGWCSQKGMMLENRMYHHKAFSYMHLELACVQTGKNAPNRYLEASIKQPEASDPVDPCELQVLHCVAMPRPCYALPILGADVVIRRGKWTLCIADTSPTGEGLPPSYAAKVEGLQQSIFSSQGGWSNAERRMPSWGAKIFSPLCISIQPTSEEEVLAFVDYIVQLHNSHINYAQRLAEEGPDPSMERNEVRQKAMLQYNKSQQENDKTKSVLARHFGDRFAEEYITQVLFNERGITLGG</sequence>
<dbReference type="GO" id="GO:0050897">
    <property type="term" value="F:cobalt ion binding"/>
    <property type="evidence" value="ECO:0007669"/>
    <property type="project" value="InterPro"/>
</dbReference>
<dbReference type="Gene3D" id="3.40.1500.20">
    <property type="match status" value="1"/>
</dbReference>
<evidence type="ECO:0000256" key="2">
    <source>
        <dbReference type="ARBA" id="ARBA00023002"/>
    </source>
</evidence>
<dbReference type="GO" id="GO:0010024">
    <property type="term" value="P:phytochromobilin biosynthetic process"/>
    <property type="evidence" value="ECO:0007669"/>
    <property type="project" value="InterPro"/>
</dbReference>
<organism evidence="3">
    <name type="scientific">Picocystis salinarum</name>
    <dbReference type="NCBI Taxonomy" id="88271"/>
    <lineage>
        <taxon>Eukaryota</taxon>
        <taxon>Viridiplantae</taxon>
        <taxon>Chlorophyta</taxon>
        <taxon>Picocystophyceae</taxon>
        <taxon>Picocystales</taxon>
        <taxon>Picocystaceae</taxon>
        <taxon>Picocystis</taxon>
    </lineage>
</organism>
<dbReference type="Pfam" id="PF05996">
    <property type="entry name" value="Fe_bilin_red"/>
    <property type="match status" value="1"/>
</dbReference>
<proteinExistence type="inferred from homology"/>
<accession>A0A6U9RLK7</accession>
<comment type="similarity">
    <text evidence="1">Belongs to the HY2 family.</text>
</comment>
<keyword evidence="2" id="KW-0560">Oxidoreductase</keyword>
<gene>
    <name evidence="3" type="ORF">PSAL00342_LOCUS6303</name>
    <name evidence="4" type="ORF">PSAL00342_LOCUS6304</name>
</gene>
<dbReference type="PANTHER" id="PTHR34557">
    <property type="entry name" value="PHYTOCHROMOBILIN:FERREDOXIN OXIDOREDUCTASE, CHLOROPLASTIC"/>
    <property type="match status" value="1"/>
</dbReference>
<dbReference type="InterPro" id="IPR009249">
    <property type="entry name" value="Ferredoxin-dep_bilin_Rdtase"/>
</dbReference>